<dbReference type="PANTHER" id="PTHR21248">
    <property type="entry name" value="CARDIOLIPIN SYNTHASE"/>
    <property type="match status" value="1"/>
</dbReference>
<keyword evidence="4 6" id="KW-1133">Transmembrane helix</keyword>
<evidence type="ECO:0000256" key="5">
    <source>
        <dbReference type="ARBA" id="ARBA00023136"/>
    </source>
</evidence>
<dbReference type="InterPro" id="IPR001736">
    <property type="entry name" value="PLipase_D/transphosphatidylase"/>
</dbReference>
<feature type="domain" description="PLD phosphodiesterase" evidence="7">
    <location>
        <begin position="421"/>
        <end position="448"/>
    </location>
</feature>
<keyword evidence="2" id="KW-1003">Cell membrane</keyword>
<protein>
    <submittedName>
        <fullName evidence="8">Phospholipase D-like domain-containing protein</fullName>
    </submittedName>
</protein>
<evidence type="ECO:0000259" key="7">
    <source>
        <dbReference type="PROSITE" id="PS50035"/>
    </source>
</evidence>
<proteinExistence type="predicted"/>
<dbReference type="Pfam" id="PF13091">
    <property type="entry name" value="PLDc_2"/>
    <property type="match status" value="2"/>
</dbReference>
<keyword evidence="9" id="KW-1185">Reference proteome</keyword>
<dbReference type="InterPro" id="IPR025202">
    <property type="entry name" value="PLD-like_dom"/>
</dbReference>
<evidence type="ECO:0000256" key="3">
    <source>
        <dbReference type="ARBA" id="ARBA00022692"/>
    </source>
</evidence>
<gene>
    <name evidence="8" type="ORF">QEG99_02575</name>
</gene>
<dbReference type="Pfam" id="PF13396">
    <property type="entry name" value="PLDc_N"/>
    <property type="match status" value="1"/>
</dbReference>
<dbReference type="PANTHER" id="PTHR21248:SF22">
    <property type="entry name" value="PHOSPHOLIPASE D"/>
    <property type="match status" value="1"/>
</dbReference>
<dbReference type="RefSeq" id="WP_280101641.1">
    <property type="nucleotide sequence ID" value="NZ_CP122979.1"/>
</dbReference>
<dbReference type="EMBL" id="CP122979">
    <property type="protein sequence ID" value="WGI36340.1"/>
    <property type="molecule type" value="Genomic_DNA"/>
</dbReference>
<dbReference type="CDD" id="cd09110">
    <property type="entry name" value="PLDc_CLS_1"/>
    <property type="match status" value="1"/>
</dbReference>
<accession>A0ABY8LSV6</accession>
<reference evidence="8" key="1">
    <citation type="submission" date="2023-04" db="EMBL/GenBank/DDBJ databases">
        <title>Completed genome of Mycoplasma lagogenitalium type strain 12MS.</title>
        <authorList>
            <person name="Spergser J."/>
        </authorList>
    </citation>
    <scope>NUCLEOTIDE SEQUENCE</scope>
    <source>
        <strain evidence="8">12MS</strain>
    </source>
</reference>
<dbReference type="CDD" id="cd09112">
    <property type="entry name" value="PLDc_CLS_2"/>
    <property type="match status" value="1"/>
</dbReference>
<organism evidence="8 9">
    <name type="scientific">Mesomycoplasma lagogenitalium</name>
    <dbReference type="NCBI Taxonomy" id="171286"/>
    <lineage>
        <taxon>Bacteria</taxon>
        <taxon>Bacillati</taxon>
        <taxon>Mycoplasmatota</taxon>
        <taxon>Mycoplasmoidales</taxon>
        <taxon>Metamycoplasmataceae</taxon>
        <taxon>Mesomycoplasma</taxon>
    </lineage>
</organism>
<dbReference type="Proteomes" id="UP001179842">
    <property type="component" value="Chromosome"/>
</dbReference>
<feature type="transmembrane region" description="Helical" evidence="6">
    <location>
        <begin position="43"/>
        <end position="62"/>
    </location>
</feature>
<dbReference type="InterPro" id="IPR027379">
    <property type="entry name" value="CLS_N"/>
</dbReference>
<name>A0ABY8LSV6_9BACT</name>
<dbReference type="Gene3D" id="3.30.870.10">
    <property type="entry name" value="Endonuclease Chain A"/>
    <property type="match status" value="2"/>
</dbReference>
<keyword evidence="5 6" id="KW-0472">Membrane</keyword>
<evidence type="ECO:0000313" key="8">
    <source>
        <dbReference type="EMBL" id="WGI36340.1"/>
    </source>
</evidence>
<evidence type="ECO:0000313" key="9">
    <source>
        <dbReference type="Proteomes" id="UP001179842"/>
    </source>
</evidence>
<sequence length="506" mass="60541">MSEKNWIINFLNFLFLSFWILLLSIFIFLLVKYSNAGHSDKSILIIIFSFYLFNLIFIVFILLQERNIDAKFSWVFIIIFMPFLGQILFLIFGRKYKTRISEKKYLKLAKVYSNKNTIKKNNKFSHLEPYFQKISSTFKTEANFFKQETIFNGYEFYKKLLNDLKNAKKVIYIEVFIIKDDFIWNKIKNILIDKAKNGVEIKLILDWWGTIKIKSKDWKLLKKANIKFIRYNKIIFPFISSSSFYRIHKKIFIIDSSISYIGGNNISDEYANFSSKYGFWFDTNLRMEGKITQDLMFSFINDWNRWHKDKIENIENYFYKQEINEEDNYGIVFEGGPQIDVSLLESALIQMIYNAKEKIKIFTPYFVPTTRIFLALKESLISGKKIEIYIPEKYDKNYVKPFTLYFAKQLEEYGAKIYKYKNSFSHSKTIIFDDQIAYTGTMNLDIRSLYSQFEINILLSGEFVDSFLKNIEYRKEKRIILSTSLLSNKKINFFKKIFIEIFKPLL</sequence>
<dbReference type="SUPFAM" id="SSF56024">
    <property type="entry name" value="Phospholipase D/nuclease"/>
    <property type="match status" value="2"/>
</dbReference>
<evidence type="ECO:0000256" key="6">
    <source>
        <dbReference type="SAM" id="Phobius"/>
    </source>
</evidence>
<evidence type="ECO:0000256" key="2">
    <source>
        <dbReference type="ARBA" id="ARBA00022475"/>
    </source>
</evidence>
<dbReference type="SMART" id="SM00155">
    <property type="entry name" value="PLDc"/>
    <property type="match status" value="2"/>
</dbReference>
<feature type="transmembrane region" description="Helical" evidence="6">
    <location>
        <begin position="74"/>
        <end position="93"/>
    </location>
</feature>
<keyword evidence="3 6" id="KW-0812">Transmembrane</keyword>
<evidence type="ECO:0000256" key="1">
    <source>
        <dbReference type="ARBA" id="ARBA00004651"/>
    </source>
</evidence>
<feature type="domain" description="PLD phosphodiesterase" evidence="7">
    <location>
        <begin position="243"/>
        <end position="270"/>
    </location>
</feature>
<evidence type="ECO:0000256" key="4">
    <source>
        <dbReference type="ARBA" id="ARBA00022989"/>
    </source>
</evidence>
<feature type="transmembrane region" description="Helical" evidence="6">
    <location>
        <begin position="6"/>
        <end position="31"/>
    </location>
</feature>
<dbReference type="PROSITE" id="PS50035">
    <property type="entry name" value="PLD"/>
    <property type="match status" value="2"/>
</dbReference>
<comment type="subcellular location">
    <subcellularLocation>
        <location evidence="1">Cell membrane</location>
        <topology evidence="1">Multi-pass membrane protein</topology>
    </subcellularLocation>
</comment>